<evidence type="ECO:0000256" key="4">
    <source>
        <dbReference type="ARBA" id="ARBA00023015"/>
    </source>
</evidence>
<dbReference type="RefSeq" id="XP_021284088.1">
    <property type="nucleotide sequence ID" value="XM_021428413.1"/>
</dbReference>
<keyword evidence="2" id="KW-0863">Zinc-finger</keyword>
<keyword evidence="3" id="KW-0862">Zinc</keyword>
<evidence type="ECO:0000259" key="7">
    <source>
        <dbReference type="SMART" id="SM00249"/>
    </source>
</evidence>
<gene>
    <name evidence="9" type="primary">LOC110416416</name>
</gene>
<dbReference type="Pfam" id="PF23121">
    <property type="entry name" value="SPOC_AIPP2"/>
    <property type="match status" value="1"/>
</dbReference>
<sequence length="479" mass="54150">MIAAVIPVAPITDLRHMLLSMNVEKGNCLSNLRQCLRWFTELHEELLAVGGRICLSNFGFFLKVTVCQVCGDRGFSVALIYCDKCQAYAIHRYCLDKLPATFEEYVVWFCVDCEPKVAELSTLHQALPAFGFQSRLKEGNPVRKLKGENDIKELKKNKKNNTSDYDSGSLAISKVQRQSRPSLLRPENLEKNETLRRSLEVGRPSSDKEARPFQAEILSSNTSTSSRGSDWVNMDEEFESVNIRTSLVAINDHLNVIEHIRLDPGQRELDGVYSDEAADNVKLKTSLVATSNQIPKHYYLPAQPIFEPIWRGSFRLYDENLAVGIVAHLSSIACLKVCEVAKCLPESLFLELLPRCDVWPKGFQKWGPSEESIALYFFPNDGRDVKMFDSLVDKIIVRDLGLRAVVQDVELLVFTSNILPLHLWRFQEKFYLWGVFRAKQASHLTNVVHGEEKNPLKALTCNSRSPISPLSDRGISISG</sequence>
<dbReference type="Proteomes" id="UP000504621">
    <property type="component" value="Unplaced"/>
</dbReference>
<dbReference type="SUPFAM" id="SSF57903">
    <property type="entry name" value="FYVE/PHD zinc finger"/>
    <property type="match status" value="1"/>
</dbReference>
<name>A0A6J1AAU5_9ROSI</name>
<feature type="domain" description="Zinc finger PHD-type" evidence="7">
    <location>
        <begin position="66"/>
        <end position="114"/>
    </location>
</feature>
<evidence type="ECO:0000313" key="8">
    <source>
        <dbReference type="Proteomes" id="UP000504621"/>
    </source>
</evidence>
<protein>
    <submittedName>
        <fullName evidence="9">Uncharacterized protein LOC110416416</fullName>
    </submittedName>
</protein>
<keyword evidence="5" id="KW-0804">Transcription</keyword>
<evidence type="ECO:0000256" key="6">
    <source>
        <dbReference type="SAM" id="MobiDB-lite"/>
    </source>
</evidence>
<dbReference type="InterPro" id="IPR001965">
    <property type="entry name" value="Znf_PHD"/>
</dbReference>
<dbReference type="PANTHER" id="PTHR33304">
    <property type="match status" value="1"/>
</dbReference>
<dbReference type="Gene3D" id="3.30.40.10">
    <property type="entry name" value="Zinc/RING finger domain, C3HC4 (zinc finger)"/>
    <property type="match status" value="1"/>
</dbReference>
<dbReference type="GeneID" id="110416416"/>
<dbReference type="InterPro" id="IPR056280">
    <property type="entry name" value="AIPP2-like_SPOC"/>
</dbReference>
<evidence type="ECO:0000256" key="5">
    <source>
        <dbReference type="ARBA" id="ARBA00023163"/>
    </source>
</evidence>
<feature type="compositionally biased region" description="Basic and acidic residues" evidence="6">
    <location>
        <begin position="187"/>
        <end position="211"/>
    </location>
</feature>
<evidence type="ECO:0000256" key="3">
    <source>
        <dbReference type="ARBA" id="ARBA00022833"/>
    </source>
</evidence>
<dbReference type="GO" id="GO:0008270">
    <property type="term" value="F:zinc ion binding"/>
    <property type="evidence" value="ECO:0007669"/>
    <property type="project" value="UniProtKB-KW"/>
</dbReference>
<dbReference type="PANTHER" id="PTHR33304:SF18">
    <property type="entry name" value="CHROMATIN REGULATOR PHD FAMILY-RELATED"/>
    <property type="match status" value="1"/>
</dbReference>
<accession>A0A6J1AAU5</accession>
<proteinExistence type="predicted"/>
<evidence type="ECO:0000256" key="1">
    <source>
        <dbReference type="ARBA" id="ARBA00022723"/>
    </source>
</evidence>
<keyword evidence="4" id="KW-0805">Transcription regulation</keyword>
<dbReference type="SMART" id="SM00249">
    <property type="entry name" value="PHD"/>
    <property type="match status" value="1"/>
</dbReference>
<organism evidence="8 9">
    <name type="scientific">Herrania umbratica</name>
    <dbReference type="NCBI Taxonomy" id="108875"/>
    <lineage>
        <taxon>Eukaryota</taxon>
        <taxon>Viridiplantae</taxon>
        <taxon>Streptophyta</taxon>
        <taxon>Embryophyta</taxon>
        <taxon>Tracheophyta</taxon>
        <taxon>Spermatophyta</taxon>
        <taxon>Magnoliopsida</taxon>
        <taxon>eudicotyledons</taxon>
        <taxon>Gunneridae</taxon>
        <taxon>Pentapetalae</taxon>
        <taxon>rosids</taxon>
        <taxon>malvids</taxon>
        <taxon>Malvales</taxon>
        <taxon>Malvaceae</taxon>
        <taxon>Byttnerioideae</taxon>
        <taxon>Herrania</taxon>
    </lineage>
</organism>
<dbReference type="InterPro" id="IPR011011">
    <property type="entry name" value="Znf_FYVE_PHD"/>
</dbReference>
<dbReference type="GO" id="GO:0034244">
    <property type="term" value="P:negative regulation of transcription elongation by RNA polymerase II"/>
    <property type="evidence" value="ECO:0007669"/>
    <property type="project" value="InterPro"/>
</dbReference>
<reference evidence="9" key="1">
    <citation type="submission" date="2025-08" db="UniProtKB">
        <authorList>
            <consortium name="RefSeq"/>
        </authorList>
    </citation>
    <scope>IDENTIFICATION</scope>
    <source>
        <tissue evidence="9">Leaf</tissue>
    </source>
</reference>
<keyword evidence="1" id="KW-0479">Metal-binding</keyword>
<keyword evidence="8" id="KW-1185">Reference proteome</keyword>
<dbReference type="InterPro" id="IPR013083">
    <property type="entry name" value="Znf_RING/FYVE/PHD"/>
</dbReference>
<evidence type="ECO:0000313" key="9">
    <source>
        <dbReference type="RefSeq" id="XP_021284088.1"/>
    </source>
</evidence>
<feature type="compositionally biased region" description="Low complexity" evidence="6">
    <location>
        <begin position="219"/>
        <end position="229"/>
    </location>
</feature>
<dbReference type="AlphaFoldDB" id="A0A6J1AAU5"/>
<feature type="region of interest" description="Disordered" evidence="6">
    <location>
        <begin position="147"/>
        <end position="229"/>
    </location>
</feature>
<dbReference type="OrthoDB" id="986064at2759"/>
<dbReference type="InterPro" id="IPR049914">
    <property type="entry name" value="PHD1-3/5-6"/>
</dbReference>
<dbReference type="CDD" id="cd15489">
    <property type="entry name" value="PHD_SF"/>
    <property type="match status" value="1"/>
</dbReference>
<evidence type="ECO:0000256" key="2">
    <source>
        <dbReference type="ARBA" id="ARBA00022771"/>
    </source>
</evidence>
<dbReference type="GO" id="GO:0140566">
    <property type="term" value="F:histone reader activity"/>
    <property type="evidence" value="ECO:0007669"/>
    <property type="project" value="InterPro"/>
</dbReference>